<evidence type="ECO:0000313" key="1">
    <source>
        <dbReference type="EMBL" id="CAC36790.1"/>
    </source>
</evidence>
<sequence length="460" mass="51515">MVQHIAMPCEDEVPPGPRRDLLQALHALYEDAGYPGLRTLAAEISSNKDDRLLGCPNREGIAGLLRGSFTTAPVWANLQALVRVLAAWSHRRPDPDEEESRFHTLWRSAAQPENTPHSEADAWADDPALYQRELPYQLQGRRVSVPALTAWHDEQRDEKSRRALPAIALQALWTDQPQAFPQVLRLMGLLHEEHKPLLARIICNAGAFSELHYSWPAALEEAGRHEDAGRVRDLSRQHRPPAACWAEGGQLVNSNSRYLGGQHVGWQLQRDHVWQYFVDMTVHRPPGRLASFLTSLPYRNYSSSDNKLAQVFHAAVATEYEPVALAELLDQLHEDGAHLLAAELWNCAARGRRPLVPLLQALRDAGRNWEGIAILRRTMASPGRRPAQQPSMLEAAPLFRETEQVPPLHHSEQADLLDELLEAGLVEEADTLAHLRLLALHVGHEARLPQGPAGSWFGYS</sequence>
<reference evidence="2" key="2">
    <citation type="journal article" date="2002" name="Nature">
        <title>Complete genome sequence of the model actinomycete Streptomyces coelicolor A3(2).</title>
        <authorList>
            <person name="Bentley S.D."/>
            <person name="Chater K.F."/>
            <person name="Cerdeno-Tarraga A.M."/>
            <person name="Challis G.L."/>
            <person name="Thomson N.R."/>
            <person name="James K.D."/>
            <person name="Harris D.E."/>
            <person name="Quail M.A."/>
            <person name="Kieser H."/>
            <person name="Harper D."/>
            <person name="Bateman A."/>
            <person name="Brown S."/>
            <person name="Chandra G."/>
            <person name="Chen C.W."/>
            <person name="Collins M."/>
            <person name="Cronin A."/>
            <person name="Fraser A."/>
            <person name="Goble A."/>
            <person name="Hidalgo J."/>
            <person name="Hornsby T."/>
            <person name="Howarth S."/>
            <person name="Huang C.H."/>
            <person name="Kieser T."/>
            <person name="Larke L."/>
            <person name="Murphy L."/>
            <person name="Oliver K."/>
            <person name="O'Neil S."/>
            <person name="Rabbinowitsch E."/>
            <person name="Rajandream M.A."/>
            <person name="Rutherford K."/>
            <person name="Rutter S."/>
            <person name="Seeger K."/>
            <person name="Saunders D."/>
            <person name="Sharp S."/>
            <person name="Squares R."/>
            <person name="Squares S."/>
            <person name="Taylor K."/>
            <person name="Warren T."/>
            <person name="Wietzorrek A."/>
            <person name="Woodward J."/>
            <person name="Barrell B.G."/>
            <person name="Parkhill J."/>
            <person name="Hopwood D.A."/>
        </authorList>
    </citation>
    <scope>NUCLEOTIDE SEQUENCE [LARGE SCALE GENOMIC DNA]</scope>
    <source>
        <strain evidence="2">ATCC BAA-471 / A3(2) / M145</strain>
    </source>
</reference>
<protein>
    <submittedName>
        <fullName evidence="1">Uncharacterized protein</fullName>
    </submittedName>
</protein>
<reference evidence="1 2" key="1">
    <citation type="journal article" date="1998" name="J. Bacteriol.">
        <title>Cloning and physical mapping of the EcoRI fragments of the giant linear plasmid SCP1.</title>
        <authorList>
            <person name="Redenbach M."/>
            <person name="Ikeda K."/>
            <person name="Yamasaki M."/>
            <person name="Kinashi H."/>
        </authorList>
    </citation>
    <scope>NUCLEOTIDE SEQUENCE [LARGE SCALE GENOMIC DNA]</scope>
    <source>
        <strain evidence="2">ATCC BAA-471 / A3(2) / M145</strain>
    </source>
</reference>
<dbReference type="PATRIC" id="fig|100226.15.peg.8208"/>
<dbReference type="EMBL" id="AL589148">
    <property type="protein sequence ID" value="CAC36790.1"/>
    <property type="molecule type" value="Genomic_DNA"/>
</dbReference>
<reference evidence="1 2" key="4">
    <citation type="journal article" date="2009" name="Mol. Microbiol.">
        <title>Extracellular signalling, translational control, two repressors and an activator all contribute to the regulation of methylenomycin production in Streptomyces coelicolor.</title>
        <authorList>
            <person name="O'Rourke S."/>
            <person name="Wietzorrek A."/>
            <person name="Fowler K."/>
            <person name="Corre C."/>
            <person name="Challis G.L."/>
            <person name="Chater K.F."/>
        </authorList>
    </citation>
    <scope>NUCLEOTIDE SEQUENCE [LARGE SCALE GENOMIC DNA]</scope>
    <source>
        <strain evidence="2">ATCC BAA-471 / A3(2) / M145</strain>
    </source>
</reference>
<gene>
    <name evidence="1" type="ordered locus">SCP1.264</name>
</gene>
<name>Q9ACQ4_STRCO</name>
<geneLocation type="plasmid" evidence="2">
    <name>SCP1</name>
</geneLocation>
<dbReference type="HOGENOM" id="CLU_594358_0_0_11"/>
<dbReference type="OrthoDB" id="4303241at2"/>
<dbReference type="Proteomes" id="UP000001973">
    <property type="component" value="Plasmid SCP1"/>
</dbReference>
<accession>Q9ACQ4</accession>
<reference evidence="1 2" key="3">
    <citation type="journal article" date="2008" name="Proc. Natl. Acad. Sci. U.S.A.">
        <title>2-Alkyl-4-hydroxymethylfuran-3-carboxylic acids, antibiotic production inducers discovered by Streptomyces coelicolor genome mining.</title>
        <authorList>
            <person name="Corre C."/>
            <person name="Song L."/>
            <person name="O'Rourke S."/>
            <person name="Chater K.F."/>
            <person name="Challis G.L."/>
        </authorList>
    </citation>
    <scope>NUCLEOTIDE SEQUENCE [LARGE SCALE GENOMIC DNA]</scope>
    <source>
        <strain evidence="2">ATCC BAA-471 / A3(2) / M145</strain>
    </source>
</reference>
<dbReference type="InParanoid" id="Q9ACQ4"/>
<dbReference type="KEGG" id="sco:SCP1.264"/>
<evidence type="ECO:0000313" key="2">
    <source>
        <dbReference type="Proteomes" id="UP000001973"/>
    </source>
</evidence>
<organism evidence="1 2">
    <name type="scientific">Streptomyces coelicolor (strain ATCC BAA-471 / A3(2) / M145)</name>
    <dbReference type="NCBI Taxonomy" id="100226"/>
    <lineage>
        <taxon>Bacteria</taxon>
        <taxon>Bacillati</taxon>
        <taxon>Actinomycetota</taxon>
        <taxon>Actinomycetes</taxon>
        <taxon>Kitasatosporales</taxon>
        <taxon>Streptomycetaceae</taxon>
        <taxon>Streptomyces</taxon>
        <taxon>Streptomyces albidoflavus group</taxon>
    </lineage>
</organism>
<proteinExistence type="predicted"/>
<dbReference type="AlphaFoldDB" id="Q9ACQ4"/>
<keyword evidence="2" id="KW-1185">Reference proteome</keyword>